<keyword evidence="2 5" id="KW-0812">Transmembrane</keyword>
<dbReference type="EMBL" id="VBOS01000323">
    <property type="protein sequence ID" value="TMQ52382.1"/>
    <property type="molecule type" value="Genomic_DNA"/>
</dbReference>
<dbReference type="PANTHER" id="PTHR43359:SF1">
    <property type="entry name" value="FORMATE HYDROGENLYASE SUBUNIT 4-RELATED"/>
    <property type="match status" value="1"/>
</dbReference>
<evidence type="ECO:0000256" key="5">
    <source>
        <dbReference type="SAM" id="Phobius"/>
    </source>
</evidence>
<evidence type="ECO:0000256" key="4">
    <source>
        <dbReference type="ARBA" id="ARBA00023136"/>
    </source>
</evidence>
<comment type="caution">
    <text evidence="6">The sequence shown here is derived from an EMBL/GenBank/DDBJ whole genome shotgun (WGS) entry which is preliminary data.</text>
</comment>
<feature type="transmembrane region" description="Helical" evidence="5">
    <location>
        <begin position="164"/>
        <end position="187"/>
    </location>
</feature>
<dbReference type="PANTHER" id="PTHR43359">
    <property type="entry name" value="FORMATE HYDROGENLYASE SUBUNIT 4"/>
    <property type="match status" value="1"/>
</dbReference>
<evidence type="ECO:0000256" key="2">
    <source>
        <dbReference type="ARBA" id="ARBA00022692"/>
    </source>
</evidence>
<keyword evidence="4 5" id="KW-0472">Membrane</keyword>
<dbReference type="AlphaFoldDB" id="A0A538SLZ4"/>
<dbReference type="Pfam" id="PF00146">
    <property type="entry name" value="NADHdh"/>
    <property type="match status" value="1"/>
</dbReference>
<reference evidence="6 7" key="1">
    <citation type="journal article" date="2019" name="Nat. Microbiol.">
        <title>Mediterranean grassland soil C-N compound turnover is dependent on rainfall and depth, and is mediated by genomically divergent microorganisms.</title>
        <authorList>
            <person name="Diamond S."/>
            <person name="Andeer P.F."/>
            <person name="Li Z."/>
            <person name="Crits-Christoph A."/>
            <person name="Burstein D."/>
            <person name="Anantharaman K."/>
            <person name="Lane K.R."/>
            <person name="Thomas B.C."/>
            <person name="Pan C."/>
            <person name="Northen T.R."/>
            <person name="Banfield J.F."/>
        </authorList>
    </citation>
    <scope>NUCLEOTIDE SEQUENCE [LARGE SCALE GENOMIC DNA]</scope>
    <source>
        <strain evidence="6">WS_2</strain>
    </source>
</reference>
<evidence type="ECO:0000256" key="3">
    <source>
        <dbReference type="ARBA" id="ARBA00022989"/>
    </source>
</evidence>
<dbReference type="GO" id="GO:0016829">
    <property type="term" value="F:lyase activity"/>
    <property type="evidence" value="ECO:0007669"/>
    <property type="project" value="UniProtKB-KW"/>
</dbReference>
<gene>
    <name evidence="6" type="ORF">E6K72_09220</name>
</gene>
<comment type="subcellular location">
    <subcellularLocation>
        <location evidence="1">Membrane</location>
        <topology evidence="1">Multi-pass membrane protein</topology>
    </subcellularLocation>
</comment>
<dbReference type="Proteomes" id="UP000317716">
    <property type="component" value="Unassembled WGS sequence"/>
</dbReference>
<feature type="transmembrane region" description="Helical" evidence="5">
    <location>
        <begin position="66"/>
        <end position="86"/>
    </location>
</feature>
<sequence>MSAALALLQPALLVALAPLFSGTIAAIKARLQMRRGAPVWQRYADLARLFRKESILSTDASWLARATPYVVLGASLAVATWVPVLLTSSPMSFAGDLVMTVALLALVRVLQALAALEAGTTFGGMAASRHMALAALAEPALMLSVFTLAIGAGSTDLARISRSVAAAPLAWLSPSHLLALAAMWLVVLSESGRVPVDNPATHLELTMIHEGMVLDYSGRHLALLEWAATVRQMVLFTLVANLFMPWGIAFEPSGAALGIAFIAWTGKLLACGVVVALGESLTAKLRLFRVPEFLGMAFLLSLLALTSDSLLRAP</sequence>
<feature type="transmembrane region" description="Helical" evidence="5">
    <location>
        <begin position="131"/>
        <end position="152"/>
    </location>
</feature>
<evidence type="ECO:0000313" key="6">
    <source>
        <dbReference type="EMBL" id="TMQ52382.1"/>
    </source>
</evidence>
<dbReference type="InterPro" id="IPR052561">
    <property type="entry name" value="ComplexI_Subunit1"/>
</dbReference>
<accession>A0A538SLZ4</accession>
<protein>
    <submittedName>
        <fullName evidence="6">Formate hydrogenlyase</fullName>
    </submittedName>
</protein>
<dbReference type="InterPro" id="IPR001694">
    <property type="entry name" value="NADH_UbQ_OxRdtase_su1/FPO"/>
</dbReference>
<keyword evidence="3 5" id="KW-1133">Transmembrane helix</keyword>
<evidence type="ECO:0000256" key="1">
    <source>
        <dbReference type="ARBA" id="ARBA00004141"/>
    </source>
</evidence>
<feature type="transmembrane region" description="Helical" evidence="5">
    <location>
        <begin position="255"/>
        <end position="278"/>
    </location>
</feature>
<organism evidence="6 7">
    <name type="scientific">Eiseniibacteriota bacterium</name>
    <dbReference type="NCBI Taxonomy" id="2212470"/>
    <lineage>
        <taxon>Bacteria</taxon>
        <taxon>Candidatus Eiseniibacteriota</taxon>
    </lineage>
</organism>
<feature type="transmembrane region" description="Helical" evidence="5">
    <location>
        <begin position="293"/>
        <end position="311"/>
    </location>
</feature>
<evidence type="ECO:0000313" key="7">
    <source>
        <dbReference type="Proteomes" id="UP000317716"/>
    </source>
</evidence>
<name>A0A538SLZ4_UNCEI</name>
<proteinExistence type="predicted"/>
<feature type="transmembrane region" description="Helical" evidence="5">
    <location>
        <begin position="93"/>
        <end position="111"/>
    </location>
</feature>
<keyword evidence="6" id="KW-0456">Lyase</keyword>
<dbReference type="GO" id="GO:0005886">
    <property type="term" value="C:plasma membrane"/>
    <property type="evidence" value="ECO:0007669"/>
    <property type="project" value="TreeGrafter"/>
</dbReference>